<dbReference type="SMR" id="A0A9Q1HJH6"/>
<evidence type="ECO:0000256" key="3">
    <source>
        <dbReference type="ARBA" id="ARBA00022448"/>
    </source>
</evidence>
<feature type="compositionally biased region" description="Basic and acidic residues" evidence="13">
    <location>
        <begin position="185"/>
        <end position="203"/>
    </location>
</feature>
<comment type="caution">
    <text evidence="16">The sequence shown here is derived from an EMBL/GenBank/DDBJ whole genome shotgun (WGS) entry which is preliminary data.</text>
</comment>
<keyword evidence="9 12" id="KW-1133">Transmembrane helix</keyword>
<dbReference type="Pfam" id="PF18035">
    <property type="entry name" value="Bap31_Bap29_C"/>
    <property type="match status" value="1"/>
</dbReference>
<evidence type="ECO:0000313" key="17">
    <source>
        <dbReference type="Proteomes" id="UP001152320"/>
    </source>
</evidence>
<dbReference type="GO" id="GO:0005789">
    <property type="term" value="C:endoplasmic reticulum membrane"/>
    <property type="evidence" value="ECO:0007669"/>
    <property type="project" value="UniProtKB-SubCell"/>
</dbReference>
<dbReference type="GO" id="GO:0006886">
    <property type="term" value="P:intracellular protein transport"/>
    <property type="evidence" value="ECO:0007669"/>
    <property type="project" value="UniProtKB-UniRule"/>
</dbReference>
<evidence type="ECO:0000256" key="1">
    <source>
        <dbReference type="ARBA" id="ARBA00004477"/>
    </source>
</evidence>
<dbReference type="GO" id="GO:0070973">
    <property type="term" value="P:protein localization to endoplasmic reticulum exit site"/>
    <property type="evidence" value="ECO:0007669"/>
    <property type="project" value="UniProtKB-UniRule"/>
</dbReference>
<evidence type="ECO:0000256" key="8">
    <source>
        <dbReference type="ARBA" id="ARBA00022927"/>
    </source>
</evidence>
<evidence type="ECO:0000259" key="15">
    <source>
        <dbReference type="Pfam" id="PF18035"/>
    </source>
</evidence>
<evidence type="ECO:0000256" key="13">
    <source>
        <dbReference type="SAM" id="MobiDB-lite"/>
    </source>
</evidence>
<evidence type="ECO:0000259" key="14">
    <source>
        <dbReference type="Pfam" id="PF05529"/>
    </source>
</evidence>
<keyword evidence="5" id="KW-0053">Apoptosis</keyword>
<feature type="transmembrane region" description="Helical" evidence="12">
    <location>
        <begin position="47"/>
        <end position="64"/>
    </location>
</feature>
<sequence length="243" mass="27599">MSLQWTFVASFLYMEVIALALLMLPFIKPRTWQKLFHSRAVRAVNAYGYIYFNVFMAILIVLFLDAVRDVRKYSEAAEDVDLSVPNAEAVMNMKLFRSQRNLYIAGFAVFLWMVLSRMCTLISGTATLMASNEASIKQATGASDHAKKLMEEIEELKKQSKSGSSSNLSDTVVAAVADNEVTKELKHTQQELEKTKEELERTQNDLNSLKKQAEGVSTEYDRLLKEHADLQKKVEVEDLKKDD</sequence>
<evidence type="ECO:0000256" key="2">
    <source>
        <dbReference type="ARBA" id="ARBA00007956"/>
    </source>
</evidence>
<keyword evidence="16" id="KW-0675">Receptor</keyword>
<protein>
    <recommendedName>
        <fullName evidence="12">Endoplasmic reticulum transmembrane protein</fullName>
    </recommendedName>
</protein>
<feature type="domain" description="BAP29/BAP31 transmembrane" evidence="14">
    <location>
        <begin position="1"/>
        <end position="134"/>
    </location>
</feature>
<keyword evidence="4 12" id="KW-0812">Transmembrane</keyword>
<comment type="function">
    <text evidence="12">May play a role in anterograde transport of membrane proteins from the endoplasmic reticulum to the Golgi.</text>
</comment>
<keyword evidence="7 12" id="KW-0931">ER-Golgi transport</keyword>
<evidence type="ECO:0000256" key="7">
    <source>
        <dbReference type="ARBA" id="ARBA00022892"/>
    </source>
</evidence>
<organism evidence="16 17">
    <name type="scientific">Holothuria leucospilota</name>
    <name type="common">Black long sea cucumber</name>
    <name type="synonym">Mertensiothuria leucospilota</name>
    <dbReference type="NCBI Taxonomy" id="206669"/>
    <lineage>
        <taxon>Eukaryota</taxon>
        <taxon>Metazoa</taxon>
        <taxon>Echinodermata</taxon>
        <taxon>Eleutherozoa</taxon>
        <taxon>Echinozoa</taxon>
        <taxon>Holothuroidea</taxon>
        <taxon>Aspidochirotacea</taxon>
        <taxon>Aspidochirotida</taxon>
        <taxon>Holothuriidae</taxon>
        <taxon>Holothuria</taxon>
    </lineage>
</organism>
<keyword evidence="10" id="KW-0175">Coiled coil</keyword>
<keyword evidence="17" id="KW-1185">Reference proteome</keyword>
<evidence type="ECO:0000256" key="4">
    <source>
        <dbReference type="ARBA" id="ARBA00022692"/>
    </source>
</evidence>
<keyword evidence="6 12" id="KW-0256">Endoplasmic reticulum</keyword>
<dbReference type="Proteomes" id="UP001152320">
    <property type="component" value="Chromosome 2"/>
</dbReference>
<keyword evidence="3 12" id="KW-0813">Transport</keyword>
<dbReference type="InterPro" id="IPR040463">
    <property type="entry name" value="BAP29/BAP31_N"/>
</dbReference>
<feature type="domain" description="Bap31/Bap29 cytoplasmic coiled-coil" evidence="15">
    <location>
        <begin position="191"/>
        <end position="243"/>
    </location>
</feature>
<comment type="similarity">
    <text evidence="2 12">Belongs to the BCAP29/BCAP31 family.</text>
</comment>
<dbReference type="FunFam" id="1.20.5.110:FF:000011">
    <property type="entry name" value="B-cell receptor-associated protein 29"/>
    <property type="match status" value="1"/>
</dbReference>
<evidence type="ECO:0000256" key="12">
    <source>
        <dbReference type="RuleBase" id="RU367026"/>
    </source>
</evidence>
<dbReference type="InterPro" id="IPR041672">
    <property type="entry name" value="Bap31/Bap29_C"/>
</dbReference>
<dbReference type="PANTHER" id="PTHR12701:SF20">
    <property type="entry name" value="ENDOPLASMIC RETICULUM TRANSMEMBRANE PROTEIN"/>
    <property type="match status" value="1"/>
</dbReference>
<evidence type="ECO:0000313" key="16">
    <source>
        <dbReference type="EMBL" id="KAJ8047263.1"/>
    </source>
</evidence>
<dbReference type="GO" id="GO:0006888">
    <property type="term" value="P:endoplasmic reticulum to Golgi vesicle-mediated transport"/>
    <property type="evidence" value="ECO:0007669"/>
    <property type="project" value="UniProtKB-UniRule"/>
</dbReference>
<reference evidence="16" key="1">
    <citation type="submission" date="2021-10" db="EMBL/GenBank/DDBJ databases">
        <title>Tropical sea cucumber genome reveals ecological adaptation and Cuvierian tubules defense mechanism.</title>
        <authorList>
            <person name="Chen T."/>
        </authorList>
    </citation>
    <scope>NUCLEOTIDE SEQUENCE</scope>
    <source>
        <strain evidence="16">Nanhai2018</strain>
        <tissue evidence="16">Muscle</tissue>
    </source>
</reference>
<keyword evidence="8 12" id="KW-0653">Protein transport</keyword>
<dbReference type="OrthoDB" id="435607at2759"/>
<proteinExistence type="inferred from homology"/>
<evidence type="ECO:0000256" key="10">
    <source>
        <dbReference type="ARBA" id="ARBA00023054"/>
    </source>
</evidence>
<comment type="subcellular location">
    <subcellularLocation>
        <location evidence="1 12">Endoplasmic reticulum membrane</location>
        <topology evidence="1 12">Multi-pass membrane protein</topology>
    </subcellularLocation>
</comment>
<keyword evidence="11 12" id="KW-0472">Membrane</keyword>
<dbReference type="InterPro" id="IPR008417">
    <property type="entry name" value="BAP29/BAP31"/>
</dbReference>
<accession>A0A9Q1HJH6</accession>
<dbReference type="AlphaFoldDB" id="A0A9Q1HJH6"/>
<feature type="transmembrane region" description="Helical" evidence="12">
    <location>
        <begin position="7"/>
        <end position="27"/>
    </location>
</feature>
<dbReference type="Gene3D" id="1.20.5.110">
    <property type="match status" value="1"/>
</dbReference>
<evidence type="ECO:0000256" key="5">
    <source>
        <dbReference type="ARBA" id="ARBA00022703"/>
    </source>
</evidence>
<dbReference type="GO" id="GO:0006915">
    <property type="term" value="P:apoptotic process"/>
    <property type="evidence" value="ECO:0007669"/>
    <property type="project" value="UniProtKB-KW"/>
</dbReference>
<gene>
    <name evidence="16" type="ORF">HOLleu_06228</name>
</gene>
<dbReference type="EMBL" id="JAIZAY010000002">
    <property type="protein sequence ID" value="KAJ8047263.1"/>
    <property type="molecule type" value="Genomic_DNA"/>
</dbReference>
<feature type="region of interest" description="Disordered" evidence="13">
    <location>
        <begin position="185"/>
        <end position="216"/>
    </location>
</feature>
<name>A0A9Q1HJH6_HOLLE</name>
<dbReference type="Pfam" id="PF05529">
    <property type="entry name" value="Bap31"/>
    <property type="match status" value="1"/>
</dbReference>
<evidence type="ECO:0000256" key="6">
    <source>
        <dbReference type="ARBA" id="ARBA00022824"/>
    </source>
</evidence>
<evidence type="ECO:0000256" key="9">
    <source>
        <dbReference type="ARBA" id="ARBA00022989"/>
    </source>
</evidence>
<evidence type="ECO:0000256" key="11">
    <source>
        <dbReference type="ARBA" id="ARBA00023136"/>
    </source>
</evidence>
<dbReference type="PANTHER" id="PTHR12701">
    <property type="entry name" value="BCR-ASSOCIATED PROTEIN, BAP"/>
    <property type="match status" value="1"/>
</dbReference>
<feature type="transmembrane region" description="Helical" evidence="12">
    <location>
        <begin position="102"/>
        <end position="130"/>
    </location>
</feature>